<accession>A0A1G6XBN8</accession>
<dbReference type="AlphaFoldDB" id="A0A1G6XBN8"/>
<dbReference type="STRING" id="1271860.SAMN05216174_11721"/>
<dbReference type="Proteomes" id="UP000199501">
    <property type="component" value="Unassembled WGS sequence"/>
</dbReference>
<reference evidence="3" key="1">
    <citation type="submission" date="2016-10" db="EMBL/GenBank/DDBJ databases">
        <authorList>
            <person name="Varghese N."/>
            <person name="Submissions S."/>
        </authorList>
    </citation>
    <scope>NUCLEOTIDE SEQUENCE [LARGE SCALE GENOMIC DNA]</scope>
    <source>
        <strain evidence="3">IBRC-M 10403</strain>
    </source>
</reference>
<name>A0A1G6XBN8_9PSEU</name>
<dbReference type="Pfam" id="PF21836">
    <property type="entry name" value="DUF6895"/>
    <property type="match status" value="1"/>
</dbReference>
<evidence type="ECO:0000259" key="1">
    <source>
        <dbReference type="Pfam" id="PF21836"/>
    </source>
</evidence>
<dbReference type="RefSeq" id="WP_091456116.1">
    <property type="nucleotide sequence ID" value="NZ_FMZZ01000017.1"/>
</dbReference>
<evidence type="ECO:0000313" key="3">
    <source>
        <dbReference type="Proteomes" id="UP000199501"/>
    </source>
</evidence>
<keyword evidence="3" id="KW-1185">Reference proteome</keyword>
<gene>
    <name evidence="2" type="ORF">SAMN05216174_11721</name>
</gene>
<organism evidence="2 3">
    <name type="scientific">Actinokineospora iranica</name>
    <dbReference type="NCBI Taxonomy" id="1271860"/>
    <lineage>
        <taxon>Bacteria</taxon>
        <taxon>Bacillati</taxon>
        <taxon>Actinomycetota</taxon>
        <taxon>Actinomycetes</taxon>
        <taxon>Pseudonocardiales</taxon>
        <taxon>Pseudonocardiaceae</taxon>
        <taxon>Actinokineospora</taxon>
    </lineage>
</organism>
<evidence type="ECO:0000313" key="2">
    <source>
        <dbReference type="EMBL" id="SDD75600.1"/>
    </source>
</evidence>
<dbReference type="EMBL" id="FMZZ01000017">
    <property type="protein sequence ID" value="SDD75600.1"/>
    <property type="molecule type" value="Genomic_DNA"/>
</dbReference>
<dbReference type="OrthoDB" id="3685015at2"/>
<dbReference type="InterPro" id="IPR054190">
    <property type="entry name" value="DUF6895"/>
</dbReference>
<sequence>MTTTDSAELAHRVYARALDWLSATRSCFALPDLPAYDLDLDTFKALAELAVAARIVMREAVAGPKAADTARSLLDFGWHQLRGGDLLYAMQQEMPPTTHVLETYSTFKAAGYEHPALERFLAHLQTARSATGVELVPNRQLGLVAACRRLGLPPHRDPAELISRTWLGTLPEPWMFDAYNGYAMTHTVFHTTDFGENPAGLPEPLQDYLHRWLPAWVEVYAETKLWDLLGELLIVGLCLSEPQFHPHAWALLAAAQRADGMLPNGVTKPPDDPVRAWRNHHHPTVVVVIAGTMILSRVVSGALRPVGASA</sequence>
<feature type="domain" description="DUF6895" evidence="1">
    <location>
        <begin position="15"/>
        <end position="291"/>
    </location>
</feature>
<proteinExistence type="predicted"/>
<protein>
    <recommendedName>
        <fullName evidence="1">DUF6895 domain-containing protein</fullName>
    </recommendedName>
</protein>